<keyword evidence="1" id="KW-1133">Transmembrane helix</keyword>
<dbReference type="EMBL" id="OX459947">
    <property type="protein sequence ID" value="CAI9154898.1"/>
    <property type="molecule type" value="Genomic_DNA"/>
</dbReference>
<proteinExistence type="predicted"/>
<sequence length="79" mass="8713">MGSPETLGESGGLHQLLGAPRCRVRVAVGVLRRRRLEWHRQRASTWSPGAIRLQPLVLLTALSSGILTGSVYRVLTKRL</sequence>
<evidence type="ECO:0000313" key="3">
    <source>
        <dbReference type="Proteomes" id="UP001176941"/>
    </source>
</evidence>
<keyword evidence="3" id="KW-1185">Reference proteome</keyword>
<organism evidence="2 3">
    <name type="scientific">Rangifer tarandus platyrhynchus</name>
    <name type="common">Svalbard reindeer</name>
    <dbReference type="NCBI Taxonomy" id="3082113"/>
    <lineage>
        <taxon>Eukaryota</taxon>
        <taxon>Metazoa</taxon>
        <taxon>Chordata</taxon>
        <taxon>Craniata</taxon>
        <taxon>Vertebrata</taxon>
        <taxon>Euteleostomi</taxon>
        <taxon>Mammalia</taxon>
        <taxon>Eutheria</taxon>
        <taxon>Laurasiatheria</taxon>
        <taxon>Artiodactyla</taxon>
        <taxon>Ruminantia</taxon>
        <taxon>Pecora</taxon>
        <taxon>Cervidae</taxon>
        <taxon>Odocoileinae</taxon>
        <taxon>Rangifer</taxon>
    </lineage>
</organism>
<feature type="transmembrane region" description="Helical" evidence="1">
    <location>
        <begin position="56"/>
        <end position="75"/>
    </location>
</feature>
<keyword evidence="1" id="KW-0812">Transmembrane</keyword>
<accession>A0ABN8XZW5</accession>
<name>A0ABN8XZW5_RANTA</name>
<gene>
    <name evidence="2" type="ORF">MRATA1EN1_LOCUS3860</name>
</gene>
<dbReference type="Proteomes" id="UP001176941">
    <property type="component" value="Chromosome 11"/>
</dbReference>
<reference evidence="2" key="1">
    <citation type="submission" date="2023-04" db="EMBL/GenBank/DDBJ databases">
        <authorList>
            <consortium name="ELIXIR-Norway"/>
        </authorList>
    </citation>
    <scope>NUCLEOTIDE SEQUENCE [LARGE SCALE GENOMIC DNA]</scope>
</reference>
<protein>
    <submittedName>
        <fullName evidence="2">Uncharacterized protein</fullName>
    </submittedName>
</protein>
<evidence type="ECO:0000313" key="2">
    <source>
        <dbReference type="EMBL" id="CAI9154898.1"/>
    </source>
</evidence>
<keyword evidence="1" id="KW-0472">Membrane</keyword>
<evidence type="ECO:0000256" key="1">
    <source>
        <dbReference type="SAM" id="Phobius"/>
    </source>
</evidence>